<keyword evidence="3" id="KW-1185">Reference proteome</keyword>
<dbReference type="Proteomes" id="UP001500683">
    <property type="component" value="Unassembled WGS sequence"/>
</dbReference>
<feature type="domain" description="Tn3 transposase DDE" evidence="1">
    <location>
        <begin position="2"/>
        <end position="62"/>
    </location>
</feature>
<reference evidence="3" key="1">
    <citation type="journal article" date="2019" name="Int. J. Syst. Evol. Microbiol.">
        <title>The Global Catalogue of Microorganisms (GCM) 10K type strain sequencing project: providing services to taxonomists for standard genome sequencing and annotation.</title>
        <authorList>
            <consortium name="The Broad Institute Genomics Platform"/>
            <consortium name="The Broad Institute Genome Sequencing Center for Infectious Disease"/>
            <person name="Wu L."/>
            <person name="Ma J."/>
        </authorList>
    </citation>
    <scope>NUCLEOTIDE SEQUENCE [LARGE SCALE GENOMIC DNA]</scope>
    <source>
        <strain evidence="3">JCM 16702</strain>
    </source>
</reference>
<evidence type="ECO:0000259" key="1">
    <source>
        <dbReference type="Pfam" id="PF01526"/>
    </source>
</evidence>
<comment type="caution">
    <text evidence="2">The sequence shown here is derived from an EMBL/GenBank/DDBJ whole genome shotgun (WGS) entry which is preliminary data.</text>
</comment>
<sequence>MLSCEGRPTGLGDAFAHYSRIYQTLHLLQFLADAGYRRMIGTQLNVQEARHRPARRIAFGDRLSGDRVGVAWAVSGG</sequence>
<dbReference type="Pfam" id="PF01526">
    <property type="entry name" value="DDE_Tnp_Tn3"/>
    <property type="match status" value="1"/>
</dbReference>
<evidence type="ECO:0000313" key="2">
    <source>
        <dbReference type="EMBL" id="GAA4082592.1"/>
    </source>
</evidence>
<protein>
    <recommendedName>
        <fullName evidence="1">Tn3 transposase DDE domain-containing protein</fullName>
    </recommendedName>
</protein>
<gene>
    <name evidence="2" type="ORF">GCM10022214_47260</name>
</gene>
<proteinExistence type="predicted"/>
<dbReference type="EMBL" id="BAAAZG010000034">
    <property type="protein sequence ID" value="GAA4082592.1"/>
    <property type="molecule type" value="Genomic_DNA"/>
</dbReference>
<evidence type="ECO:0000313" key="3">
    <source>
        <dbReference type="Proteomes" id="UP001500683"/>
    </source>
</evidence>
<dbReference type="RefSeq" id="WP_344951378.1">
    <property type="nucleotide sequence ID" value="NZ_BAAAZG010000034.1"/>
</dbReference>
<accession>A0ABP7W6Z7</accession>
<dbReference type="InterPro" id="IPR002513">
    <property type="entry name" value="Tn3_Tnp_DDE_dom"/>
</dbReference>
<name>A0ABP7W6Z7_9ACTN</name>
<organism evidence="2 3">
    <name type="scientific">Actinomadura miaoliensis</name>
    <dbReference type="NCBI Taxonomy" id="430685"/>
    <lineage>
        <taxon>Bacteria</taxon>
        <taxon>Bacillati</taxon>
        <taxon>Actinomycetota</taxon>
        <taxon>Actinomycetes</taxon>
        <taxon>Streptosporangiales</taxon>
        <taxon>Thermomonosporaceae</taxon>
        <taxon>Actinomadura</taxon>
    </lineage>
</organism>